<feature type="compositionally biased region" description="Basic and acidic residues" evidence="1">
    <location>
        <begin position="27"/>
        <end position="36"/>
    </location>
</feature>
<gene>
    <name evidence="2" type="ORF">MKW98_027442</name>
</gene>
<organism evidence="2 3">
    <name type="scientific">Papaver atlanticum</name>
    <dbReference type="NCBI Taxonomy" id="357466"/>
    <lineage>
        <taxon>Eukaryota</taxon>
        <taxon>Viridiplantae</taxon>
        <taxon>Streptophyta</taxon>
        <taxon>Embryophyta</taxon>
        <taxon>Tracheophyta</taxon>
        <taxon>Spermatophyta</taxon>
        <taxon>Magnoliopsida</taxon>
        <taxon>Ranunculales</taxon>
        <taxon>Papaveraceae</taxon>
        <taxon>Papaveroideae</taxon>
        <taxon>Papaver</taxon>
    </lineage>
</organism>
<evidence type="ECO:0000313" key="3">
    <source>
        <dbReference type="Proteomes" id="UP001202328"/>
    </source>
</evidence>
<protein>
    <submittedName>
        <fullName evidence="2">Uncharacterized protein</fullName>
    </submittedName>
</protein>
<feature type="region of interest" description="Disordered" evidence="1">
    <location>
        <begin position="107"/>
        <end position="133"/>
    </location>
</feature>
<comment type="caution">
    <text evidence="2">The sequence shown here is derived from an EMBL/GenBank/DDBJ whole genome shotgun (WGS) entry which is preliminary data.</text>
</comment>
<keyword evidence="3" id="KW-1185">Reference proteome</keyword>
<dbReference type="Proteomes" id="UP001202328">
    <property type="component" value="Unassembled WGS sequence"/>
</dbReference>
<evidence type="ECO:0000256" key="1">
    <source>
        <dbReference type="SAM" id="MobiDB-lite"/>
    </source>
</evidence>
<name>A0AAD4TH68_9MAGN</name>
<feature type="compositionally biased region" description="Polar residues" evidence="1">
    <location>
        <begin position="56"/>
        <end position="90"/>
    </location>
</feature>
<accession>A0AAD4TH68</accession>
<dbReference type="EMBL" id="JAJJMB010001710">
    <property type="protein sequence ID" value="KAI3956128.1"/>
    <property type="molecule type" value="Genomic_DNA"/>
</dbReference>
<sequence length="133" mass="14537">MEGNGNNGCGRRNTEGRGRGRGRGHRRGENFVKDYVQESNSRIVGSRSHSEDETRSTSGSRYNWTRSTRGSRSVPNEGSEGRTNSMTLENLQTMMNTAITAALDQSLGPCRGTKTMEPPGSNAPVTLERNTKS</sequence>
<dbReference type="AlphaFoldDB" id="A0AAD4TH68"/>
<feature type="region of interest" description="Disordered" evidence="1">
    <location>
        <begin position="1"/>
        <end position="90"/>
    </location>
</feature>
<reference evidence="2" key="1">
    <citation type="submission" date="2022-04" db="EMBL/GenBank/DDBJ databases">
        <title>A functionally conserved STORR gene fusion in Papaver species that diverged 16.8 million years ago.</title>
        <authorList>
            <person name="Catania T."/>
        </authorList>
    </citation>
    <scope>NUCLEOTIDE SEQUENCE</scope>
    <source>
        <strain evidence="2">S-188037</strain>
    </source>
</reference>
<proteinExistence type="predicted"/>
<evidence type="ECO:0000313" key="2">
    <source>
        <dbReference type="EMBL" id="KAI3956128.1"/>
    </source>
</evidence>